<dbReference type="GO" id="GO:0016706">
    <property type="term" value="F:2-oxoglutarate-dependent dioxygenase activity"/>
    <property type="evidence" value="ECO:0007669"/>
    <property type="project" value="UniProtKB-ARBA"/>
</dbReference>
<dbReference type="InterPro" id="IPR026992">
    <property type="entry name" value="DIOX_N"/>
</dbReference>
<evidence type="ECO:0000313" key="5">
    <source>
        <dbReference type="EMBL" id="GAA0152998.1"/>
    </source>
</evidence>
<organism evidence="5 6">
    <name type="scientific">Lithospermum erythrorhizon</name>
    <name type="common">Purple gromwell</name>
    <name type="synonym">Lithospermum officinale var. erythrorhizon</name>
    <dbReference type="NCBI Taxonomy" id="34254"/>
    <lineage>
        <taxon>Eukaryota</taxon>
        <taxon>Viridiplantae</taxon>
        <taxon>Streptophyta</taxon>
        <taxon>Embryophyta</taxon>
        <taxon>Tracheophyta</taxon>
        <taxon>Spermatophyta</taxon>
        <taxon>Magnoliopsida</taxon>
        <taxon>eudicotyledons</taxon>
        <taxon>Gunneridae</taxon>
        <taxon>Pentapetalae</taxon>
        <taxon>asterids</taxon>
        <taxon>lamiids</taxon>
        <taxon>Boraginales</taxon>
        <taxon>Boraginaceae</taxon>
        <taxon>Boraginoideae</taxon>
        <taxon>Lithospermeae</taxon>
        <taxon>Lithospermum</taxon>
    </lineage>
</organism>
<feature type="region of interest" description="Disordered" evidence="3">
    <location>
        <begin position="56"/>
        <end position="77"/>
    </location>
</feature>
<name>A0AAV3PPG1_LITER</name>
<feature type="compositionally biased region" description="Basic and acidic residues" evidence="3">
    <location>
        <begin position="1"/>
        <end position="10"/>
    </location>
</feature>
<dbReference type="Pfam" id="PF14226">
    <property type="entry name" value="DIOX_N"/>
    <property type="match status" value="1"/>
</dbReference>
<proteinExistence type="predicted"/>
<reference evidence="5 6" key="1">
    <citation type="submission" date="2024-01" db="EMBL/GenBank/DDBJ databases">
        <title>The complete chloroplast genome sequence of Lithospermum erythrorhizon: insights into the phylogenetic relationship among Boraginaceae species and the maternal lineages of purple gromwells.</title>
        <authorList>
            <person name="Okada T."/>
            <person name="Watanabe K."/>
        </authorList>
    </citation>
    <scope>NUCLEOTIDE SEQUENCE [LARGE SCALE GENOMIC DNA]</scope>
</reference>
<keyword evidence="1" id="KW-0479">Metal-binding</keyword>
<dbReference type="EMBL" id="BAABME010002095">
    <property type="protein sequence ID" value="GAA0152998.1"/>
    <property type="molecule type" value="Genomic_DNA"/>
</dbReference>
<dbReference type="AlphaFoldDB" id="A0AAV3PPG1"/>
<dbReference type="InterPro" id="IPR027443">
    <property type="entry name" value="IPNS-like_sf"/>
</dbReference>
<evidence type="ECO:0000256" key="1">
    <source>
        <dbReference type="ARBA" id="ARBA00022723"/>
    </source>
</evidence>
<keyword evidence="6" id="KW-1185">Reference proteome</keyword>
<dbReference type="SUPFAM" id="SSF51197">
    <property type="entry name" value="Clavaminate synthase-like"/>
    <property type="match status" value="1"/>
</dbReference>
<evidence type="ECO:0000256" key="3">
    <source>
        <dbReference type="SAM" id="MobiDB-lite"/>
    </source>
</evidence>
<keyword evidence="2" id="KW-0408">Iron</keyword>
<sequence>MSYSAGERRHSPYATTAAPPPTPSTQPTQTSNSDEATVALLSSLLHRLPPSLSLSLPSRFGASSSTTSDVNESGSSEYNITRSNKQFIESDNYSVVSSTTMTIVSPPSISLDELSSSLLSYTQLGFFQLTNHSIPSELASSAESNALSLFDLPQNNKTMFFPQNWPFGYDENQEFESFILDSNCSTKSTEIDLVHLKHFTKKMEELGLEVLEGLVNAIGFKNPVDSDLSRVCSQMWISNSICNNNNKEDYSGRVYPYVIGLHYQIRRQHYSMLTESGRVYVSPLVESVLVTLGDITQVWSNGKLKKIRGWPTPIVGDNYNIVGSQLITMSLLITLPVSSMVSPLRTSKLNNIEPSINNHENILSSKNSQEEEKVEDDKWEFNTFHFEDYAWRVFHERILDKDPLDRYRV</sequence>
<gene>
    <name evidence="5" type="ORF">LIER_11338</name>
</gene>
<dbReference type="Proteomes" id="UP001454036">
    <property type="component" value="Unassembled WGS sequence"/>
</dbReference>
<dbReference type="Gene3D" id="2.60.120.330">
    <property type="entry name" value="B-lactam Antibiotic, Isopenicillin N Synthase, Chain"/>
    <property type="match status" value="1"/>
</dbReference>
<evidence type="ECO:0000313" key="6">
    <source>
        <dbReference type="Proteomes" id="UP001454036"/>
    </source>
</evidence>
<evidence type="ECO:0000256" key="2">
    <source>
        <dbReference type="ARBA" id="ARBA00023004"/>
    </source>
</evidence>
<dbReference type="GO" id="GO:0046872">
    <property type="term" value="F:metal ion binding"/>
    <property type="evidence" value="ECO:0007669"/>
    <property type="project" value="UniProtKB-KW"/>
</dbReference>
<feature type="domain" description="Non-haem dioxygenase N-terminal" evidence="4">
    <location>
        <begin position="122"/>
        <end position="171"/>
    </location>
</feature>
<dbReference type="PANTHER" id="PTHR34945">
    <property type="entry name" value="2-OXOGLUTARATE (2OG) AND FE(II)-DEPENDENT OXYGENASE SUPERFAMILY PROTEIN"/>
    <property type="match status" value="1"/>
</dbReference>
<feature type="region of interest" description="Disordered" evidence="3">
    <location>
        <begin position="1"/>
        <end position="35"/>
    </location>
</feature>
<dbReference type="PANTHER" id="PTHR34945:SF2">
    <property type="entry name" value="2-OXOGLUTARATE (2OG) AND FE(II)-DEPENDENT OXYGENASE SUPERFAMILY PROTEIN"/>
    <property type="match status" value="1"/>
</dbReference>
<comment type="caution">
    <text evidence="5">The sequence shown here is derived from an EMBL/GenBank/DDBJ whole genome shotgun (WGS) entry which is preliminary data.</text>
</comment>
<feature type="compositionally biased region" description="Polar residues" evidence="3">
    <location>
        <begin position="61"/>
        <end position="77"/>
    </location>
</feature>
<evidence type="ECO:0000259" key="4">
    <source>
        <dbReference type="Pfam" id="PF14226"/>
    </source>
</evidence>
<accession>A0AAV3PPG1</accession>
<protein>
    <submittedName>
        <fullName evidence="5">Oxygenase</fullName>
    </submittedName>
</protein>